<keyword evidence="3" id="KW-0833">Ubl conjugation pathway</keyword>
<protein>
    <submittedName>
        <fullName evidence="6">SKP1-like protein 1B</fullName>
    </submittedName>
</protein>
<dbReference type="SMART" id="SM00512">
    <property type="entry name" value="Skp1"/>
    <property type="match status" value="1"/>
</dbReference>
<comment type="caution">
    <text evidence="6">The sequence shown here is derived from an EMBL/GenBank/DDBJ whole genome shotgun (WGS) entry which is preliminary data.</text>
</comment>
<dbReference type="SUPFAM" id="SSF54695">
    <property type="entry name" value="POZ domain"/>
    <property type="match status" value="1"/>
</dbReference>
<dbReference type="InterPro" id="IPR036296">
    <property type="entry name" value="SKP1-like_dim_sf"/>
</dbReference>
<gene>
    <name evidence="6" type="ORF">C2845_PM04G28420</name>
</gene>
<dbReference type="EMBL" id="PQIB02000011">
    <property type="protein sequence ID" value="RLM85283.1"/>
    <property type="molecule type" value="Genomic_DNA"/>
</dbReference>
<dbReference type="GO" id="GO:0006511">
    <property type="term" value="P:ubiquitin-dependent protein catabolic process"/>
    <property type="evidence" value="ECO:0007669"/>
    <property type="project" value="InterPro"/>
</dbReference>
<feature type="compositionally biased region" description="Basic and acidic residues" evidence="4">
    <location>
        <begin position="1"/>
        <end position="11"/>
    </location>
</feature>
<keyword evidence="7" id="KW-1185">Reference proteome</keyword>
<dbReference type="UniPathway" id="UPA00143"/>
<feature type="domain" description="SKP1 component dimerisation" evidence="5">
    <location>
        <begin position="163"/>
        <end position="209"/>
    </location>
</feature>
<dbReference type="InterPro" id="IPR011333">
    <property type="entry name" value="SKP1/BTB/POZ_sf"/>
</dbReference>
<evidence type="ECO:0000256" key="3">
    <source>
        <dbReference type="ARBA" id="ARBA00022786"/>
    </source>
</evidence>
<sequence>MEAAEGEKKGAMEAAKGAPVEENGKGAEGAAGSDEEMGEVASEKGKAVEEAKESADGVERCVSAVAAELSMVLSGTNACADTVIPLPNVATGKTLDTVIEYCIKHAAEPIIGYSDPSAAAGSSSVGTLVSEDLEKWDRKLVDGLSADDLHDLLIAANYLGINGLLDVVCQKAADMIKGKTTQQIRDTFNLTNDLTPADEAELRQLYAWAFDE</sequence>
<dbReference type="InterPro" id="IPR016072">
    <property type="entry name" value="Skp1_comp_dimer"/>
</dbReference>
<evidence type="ECO:0000313" key="7">
    <source>
        <dbReference type="Proteomes" id="UP000275267"/>
    </source>
</evidence>
<evidence type="ECO:0000313" key="6">
    <source>
        <dbReference type="EMBL" id="RLM85283.1"/>
    </source>
</evidence>
<dbReference type="InterPro" id="IPR001232">
    <property type="entry name" value="SKP1-like"/>
</dbReference>
<comment type="pathway">
    <text evidence="1">Protein modification; protein ubiquitination.</text>
</comment>
<dbReference type="SUPFAM" id="SSF81382">
    <property type="entry name" value="Skp1 dimerisation domain-like"/>
    <property type="match status" value="1"/>
</dbReference>
<evidence type="ECO:0000256" key="4">
    <source>
        <dbReference type="SAM" id="MobiDB-lite"/>
    </source>
</evidence>
<dbReference type="GO" id="GO:0016567">
    <property type="term" value="P:protein ubiquitination"/>
    <property type="evidence" value="ECO:0007669"/>
    <property type="project" value="UniProtKB-UniPathway"/>
</dbReference>
<evidence type="ECO:0000256" key="2">
    <source>
        <dbReference type="ARBA" id="ARBA00009993"/>
    </source>
</evidence>
<dbReference type="OrthoDB" id="2342932at2759"/>
<feature type="region of interest" description="Disordered" evidence="4">
    <location>
        <begin position="1"/>
        <end position="51"/>
    </location>
</feature>
<dbReference type="AlphaFoldDB" id="A0A3L6QNF3"/>
<evidence type="ECO:0000256" key="1">
    <source>
        <dbReference type="ARBA" id="ARBA00004906"/>
    </source>
</evidence>
<dbReference type="STRING" id="4540.A0A3L6QNF3"/>
<evidence type="ECO:0000259" key="5">
    <source>
        <dbReference type="Pfam" id="PF01466"/>
    </source>
</evidence>
<dbReference type="Gene3D" id="3.30.710.10">
    <property type="entry name" value="Potassium Channel Kv1.1, Chain A"/>
    <property type="match status" value="1"/>
</dbReference>
<organism evidence="6 7">
    <name type="scientific">Panicum miliaceum</name>
    <name type="common">Proso millet</name>
    <name type="synonym">Broomcorn millet</name>
    <dbReference type="NCBI Taxonomy" id="4540"/>
    <lineage>
        <taxon>Eukaryota</taxon>
        <taxon>Viridiplantae</taxon>
        <taxon>Streptophyta</taxon>
        <taxon>Embryophyta</taxon>
        <taxon>Tracheophyta</taxon>
        <taxon>Spermatophyta</taxon>
        <taxon>Magnoliopsida</taxon>
        <taxon>Liliopsida</taxon>
        <taxon>Poales</taxon>
        <taxon>Poaceae</taxon>
        <taxon>PACMAD clade</taxon>
        <taxon>Panicoideae</taxon>
        <taxon>Panicodae</taxon>
        <taxon>Paniceae</taxon>
        <taxon>Panicinae</taxon>
        <taxon>Panicum</taxon>
        <taxon>Panicum sect. Panicum</taxon>
    </lineage>
</organism>
<dbReference type="Proteomes" id="UP000275267">
    <property type="component" value="Unassembled WGS sequence"/>
</dbReference>
<dbReference type="InterPro" id="IPR016897">
    <property type="entry name" value="SKP1"/>
</dbReference>
<accession>A0A3L6QNF3</accession>
<name>A0A3L6QNF3_PANMI</name>
<dbReference type="Pfam" id="PF01466">
    <property type="entry name" value="Skp1"/>
    <property type="match status" value="1"/>
</dbReference>
<dbReference type="GO" id="GO:0009867">
    <property type="term" value="P:jasmonic acid mediated signaling pathway"/>
    <property type="evidence" value="ECO:0007669"/>
    <property type="project" value="UniProtKB-ARBA"/>
</dbReference>
<dbReference type="PANTHER" id="PTHR11165">
    <property type="entry name" value="SKP1"/>
    <property type="match status" value="1"/>
</dbReference>
<proteinExistence type="inferred from homology"/>
<reference evidence="7" key="1">
    <citation type="journal article" date="2019" name="Nat. Commun.">
        <title>The genome of broomcorn millet.</title>
        <authorList>
            <person name="Zou C."/>
            <person name="Miki D."/>
            <person name="Li D."/>
            <person name="Tang Q."/>
            <person name="Xiao L."/>
            <person name="Rajput S."/>
            <person name="Deng P."/>
            <person name="Jia W."/>
            <person name="Huang R."/>
            <person name="Zhang M."/>
            <person name="Sun Y."/>
            <person name="Hu J."/>
            <person name="Fu X."/>
            <person name="Schnable P.S."/>
            <person name="Li F."/>
            <person name="Zhang H."/>
            <person name="Feng B."/>
            <person name="Zhu X."/>
            <person name="Liu R."/>
            <person name="Schnable J.C."/>
            <person name="Zhu J.-K."/>
            <person name="Zhang H."/>
        </authorList>
    </citation>
    <scope>NUCLEOTIDE SEQUENCE [LARGE SCALE GENOMIC DNA]</scope>
</reference>
<feature type="compositionally biased region" description="Basic and acidic residues" evidence="4">
    <location>
        <begin position="41"/>
        <end position="51"/>
    </location>
</feature>
<comment type="similarity">
    <text evidence="2">Belongs to the SKP1 family.</text>
</comment>